<gene>
    <name evidence="2" type="ORF">EYC79_13580</name>
</gene>
<comment type="caution">
    <text evidence="2">The sequence shown here is derived from an EMBL/GenBank/DDBJ whole genome shotgun (WGS) entry which is preliminary data.</text>
</comment>
<evidence type="ECO:0000313" key="2">
    <source>
        <dbReference type="EMBL" id="TBN11304.1"/>
    </source>
</evidence>
<dbReference type="RefSeq" id="WP_130978342.1">
    <property type="nucleotide sequence ID" value="NZ_SISF01000031.1"/>
</dbReference>
<dbReference type="EMBL" id="SISF01000031">
    <property type="protein sequence ID" value="TBN11304.1"/>
    <property type="molecule type" value="Genomic_DNA"/>
</dbReference>
<organism evidence="2 3">
    <name type="scientific">Agrobacterium cavarae</name>
    <dbReference type="NCBI Taxonomy" id="2528239"/>
    <lineage>
        <taxon>Bacteria</taxon>
        <taxon>Pseudomonadati</taxon>
        <taxon>Pseudomonadota</taxon>
        <taxon>Alphaproteobacteria</taxon>
        <taxon>Hyphomicrobiales</taxon>
        <taxon>Rhizobiaceae</taxon>
        <taxon>Rhizobium/Agrobacterium group</taxon>
        <taxon>Agrobacterium</taxon>
    </lineage>
</organism>
<evidence type="ECO:0000313" key="3">
    <source>
        <dbReference type="Proteomes" id="UP000294239"/>
    </source>
</evidence>
<feature type="compositionally biased region" description="Basic and acidic residues" evidence="1">
    <location>
        <begin position="55"/>
        <end position="67"/>
    </location>
</feature>
<protein>
    <submittedName>
        <fullName evidence="2">Uncharacterized protein</fullName>
    </submittedName>
</protein>
<dbReference type="Proteomes" id="UP000294239">
    <property type="component" value="Unassembled WGS sequence"/>
</dbReference>
<evidence type="ECO:0000256" key="1">
    <source>
        <dbReference type="SAM" id="MobiDB-lite"/>
    </source>
</evidence>
<accession>A0ABY1Y5S1</accession>
<feature type="region of interest" description="Disordered" evidence="1">
    <location>
        <begin position="205"/>
        <end position="236"/>
    </location>
</feature>
<feature type="region of interest" description="Disordered" evidence="1">
    <location>
        <begin position="13"/>
        <end position="79"/>
    </location>
</feature>
<reference evidence="2 3" key="1">
    <citation type="submission" date="2019-02" db="EMBL/GenBank/DDBJ databases">
        <title>Current taxonomic status of genus Agrobacterium and description of Agrobacterium cavarae sp. nov. isolated from maize roots.</title>
        <authorList>
            <person name="Flores-Felix J.D."/>
            <person name="Menendez E."/>
            <person name="Ramirez-Bahena M.H."/>
            <person name="Garcia-Fraile P."/>
            <person name="Velazquez E."/>
        </authorList>
    </citation>
    <scope>NUCLEOTIDE SEQUENCE [LARGE SCALE GENOMIC DNA]</scope>
    <source>
        <strain evidence="2 3">RZME10</strain>
    </source>
</reference>
<name>A0ABY1Y5S1_9HYPH</name>
<proteinExistence type="predicted"/>
<sequence>MLRQWMNSAAFAPEGHTDWGAAPDHGGNANANESADATLLNGAAEPLVAGQNGAGRERGEGQGDKLVSEPGDPADLVPENGEYDIKLDGGIELDRALLDRASPVMKELGLTNGQASRLASVIAEQRKLEYDALSERHQKITSDWQQEIRADRDFGGDNLATSLNNANRVIATFGDDALRRDLVEIGIGNHPGLFRLLARVGNALSDDKPASSETAAAPPTSPEQAMYGATTSTTRG</sequence>
<keyword evidence="3" id="KW-1185">Reference proteome</keyword>
<dbReference type="GeneID" id="301042213"/>